<keyword evidence="6" id="KW-0010">Activator</keyword>
<comment type="subcellular location">
    <subcellularLocation>
        <location evidence="2">Cytoplasm</location>
        <location evidence="2">Cytosol</location>
    </subcellularLocation>
    <subcellularLocation>
        <location evidence="1">Cytoplasmic vesicle</location>
        <location evidence="1">Autophagosome</location>
    </subcellularLocation>
    <subcellularLocation>
        <location evidence="10">Nucleus</location>
        <location evidence="10">Nuclear body</location>
    </subcellularLocation>
</comment>
<evidence type="ECO:0000256" key="11">
    <source>
        <dbReference type="SAM" id="MobiDB-lite"/>
    </source>
</evidence>
<dbReference type="GO" id="GO:0005776">
    <property type="term" value="C:autophagosome"/>
    <property type="evidence" value="ECO:0007669"/>
    <property type="project" value="UniProtKB-SubCell"/>
</dbReference>
<dbReference type="Proteomes" id="UP000682733">
    <property type="component" value="Unassembled WGS sequence"/>
</dbReference>
<evidence type="ECO:0000256" key="6">
    <source>
        <dbReference type="ARBA" id="ARBA00023159"/>
    </source>
</evidence>
<dbReference type="GO" id="GO:0000045">
    <property type="term" value="P:autophagosome assembly"/>
    <property type="evidence" value="ECO:0007669"/>
    <property type="project" value="TreeGrafter"/>
</dbReference>
<evidence type="ECO:0000313" key="14">
    <source>
        <dbReference type="Proteomes" id="UP000677228"/>
    </source>
</evidence>
<name>A0A8S2F134_9BILA</name>
<keyword evidence="9" id="KW-0968">Cytoplasmic vesicle</keyword>
<evidence type="ECO:0000256" key="5">
    <source>
        <dbReference type="ARBA" id="ARBA00023015"/>
    </source>
</evidence>
<keyword evidence="4" id="KW-0072">Autophagy</keyword>
<gene>
    <name evidence="12" type="ORF">OVA965_LOCUS28963</name>
    <name evidence="13" type="ORF">TMI583_LOCUS29723</name>
</gene>
<evidence type="ECO:0000256" key="10">
    <source>
        <dbReference type="ARBA" id="ARBA00034306"/>
    </source>
</evidence>
<keyword evidence="5" id="KW-0805">Transcription regulation</keyword>
<dbReference type="Proteomes" id="UP000677228">
    <property type="component" value="Unassembled WGS sequence"/>
</dbReference>
<evidence type="ECO:0000256" key="1">
    <source>
        <dbReference type="ARBA" id="ARBA00004419"/>
    </source>
</evidence>
<evidence type="ECO:0000256" key="4">
    <source>
        <dbReference type="ARBA" id="ARBA00023006"/>
    </source>
</evidence>
<protein>
    <submittedName>
        <fullName evidence="12">Uncharacterized protein</fullName>
    </submittedName>
</protein>
<reference evidence="12" key="1">
    <citation type="submission" date="2021-02" db="EMBL/GenBank/DDBJ databases">
        <authorList>
            <person name="Nowell W R."/>
        </authorList>
    </citation>
    <scope>NUCLEOTIDE SEQUENCE</scope>
</reference>
<feature type="region of interest" description="Disordered" evidence="11">
    <location>
        <begin position="64"/>
        <end position="126"/>
    </location>
</feature>
<feature type="compositionally biased region" description="Low complexity" evidence="11">
    <location>
        <begin position="114"/>
        <end position="126"/>
    </location>
</feature>
<dbReference type="GO" id="GO:0031410">
    <property type="term" value="C:cytoplasmic vesicle"/>
    <property type="evidence" value="ECO:0007669"/>
    <property type="project" value="UniProtKB-KW"/>
</dbReference>
<dbReference type="PANTHER" id="PTHR31671">
    <property type="entry name" value="DIABETES AND OBESITY REGULATED, ISOFORM G"/>
    <property type="match status" value="1"/>
</dbReference>
<dbReference type="GO" id="GO:0045893">
    <property type="term" value="P:positive regulation of DNA-templated transcription"/>
    <property type="evidence" value="ECO:0007669"/>
    <property type="project" value="TreeGrafter"/>
</dbReference>
<dbReference type="InterPro" id="IPR029431">
    <property type="entry name" value="TP53INP"/>
</dbReference>
<evidence type="ECO:0000256" key="8">
    <source>
        <dbReference type="ARBA" id="ARBA00023242"/>
    </source>
</evidence>
<dbReference type="AlphaFoldDB" id="A0A8S2F134"/>
<comment type="caution">
    <text evidence="12">The sequence shown here is derived from an EMBL/GenBank/DDBJ whole genome shotgun (WGS) entry which is preliminary data.</text>
</comment>
<keyword evidence="8" id="KW-0539">Nucleus</keyword>
<organism evidence="12 14">
    <name type="scientific">Didymodactylos carnosus</name>
    <dbReference type="NCBI Taxonomy" id="1234261"/>
    <lineage>
        <taxon>Eukaryota</taxon>
        <taxon>Metazoa</taxon>
        <taxon>Spiralia</taxon>
        <taxon>Gnathifera</taxon>
        <taxon>Rotifera</taxon>
        <taxon>Eurotatoria</taxon>
        <taxon>Bdelloidea</taxon>
        <taxon>Philodinida</taxon>
        <taxon>Philodinidae</taxon>
        <taxon>Didymodactylos</taxon>
    </lineage>
</organism>
<feature type="compositionally biased region" description="Polar residues" evidence="11">
    <location>
        <begin position="95"/>
        <end position="104"/>
    </location>
</feature>
<proteinExistence type="predicted"/>
<accession>A0A8S2F134</accession>
<feature type="compositionally biased region" description="Basic and acidic residues" evidence="11">
    <location>
        <begin position="73"/>
        <end position="82"/>
    </location>
</feature>
<keyword evidence="3" id="KW-0963">Cytoplasm</keyword>
<evidence type="ECO:0000256" key="9">
    <source>
        <dbReference type="ARBA" id="ARBA00023329"/>
    </source>
</evidence>
<feature type="compositionally biased region" description="Polar residues" evidence="11">
    <location>
        <begin position="159"/>
        <end position="172"/>
    </location>
</feature>
<dbReference type="GO" id="GO:0005829">
    <property type="term" value="C:cytosol"/>
    <property type="evidence" value="ECO:0007669"/>
    <property type="project" value="UniProtKB-SubCell"/>
</dbReference>
<evidence type="ECO:0000256" key="7">
    <source>
        <dbReference type="ARBA" id="ARBA00023163"/>
    </source>
</evidence>
<evidence type="ECO:0000313" key="12">
    <source>
        <dbReference type="EMBL" id="CAF1310616.1"/>
    </source>
</evidence>
<dbReference type="PANTHER" id="PTHR31671:SF3">
    <property type="entry name" value="DIABETES AND OBESITY REGULATED, ISOFORM G"/>
    <property type="match status" value="1"/>
</dbReference>
<dbReference type="EMBL" id="CAJNOK010020079">
    <property type="protein sequence ID" value="CAF1310616.1"/>
    <property type="molecule type" value="Genomic_DNA"/>
</dbReference>
<evidence type="ECO:0000313" key="13">
    <source>
        <dbReference type="EMBL" id="CAF4118381.1"/>
    </source>
</evidence>
<evidence type="ECO:0000256" key="3">
    <source>
        <dbReference type="ARBA" id="ARBA00022490"/>
    </source>
</evidence>
<dbReference type="EMBL" id="CAJOBA010041663">
    <property type="protein sequence ID" value="CAF4118381.1"/>
    <property type="molecule type" value="Genomic_DNA"/>
</dbReference>
<feature type="region of interest" description="Disordered" evidence="11">
    <location>
        <begin position="153"/>
        <end position="172"/>
    </location>
</feature>
<sequence>MTESILTNHVDNALLTPDSQEIHNSWIATPPLIAPSTSQTTTSLNPIDNLLIEHPSMSVYDQITRPRRRRKIENKNPIKENDLNDQQEQCEKSDITTSFIQLSRSSTTDHRSLSKSSSTSNNDISSHLSKLNASETSASISSSLCHYHRRRTHVRSLKPSPNTKNKPSVEQQFVQRQRKNISTLHHTSGINHVRILQQPHQRTLYH</sequence>
<dbReference type="Pfam" id="PF14839">
    <property type="entry name" value="DOR"/>
    <property type="match status" value="1"/>
</dbReference>
<dbReference type="GO" id="GO:0016604">
    <property type="term" value="C:nuclear body"/>
    <property type="evidence" value="ECO:0007669"/>
    <property type="project" value="UniProtKB-SubCell"/>
</dbReference>
<evidence type="ECO:0000256" key="2">
    <source>
        <dbReference type="ARBA" id="ARBA00004514"/>
    </source>
</evidence>
<keyword evidence="7" id="KW-0804">Transcription</keyword>